<dbReference type="Pfam" id="PF12169">
    <property type="entry name" value="DNA_pol3_gamma3"/>
    <property type="match status" value="1"/>
</dbReference>
<keyword evidence="7" id="KW-0547">Nucleotide-binding</keyword>
<dbReference type="PANTHER" id="PTHR11669:SF0">
    <property type="entry name" value="PROTEIN STICHEL-LIKE 2"/>
    <property type="match status" value="1"/>
</dbReference>
<reference evidence="13 14" key="2">
    <citation type="journal article" date="2010" name="Stand. Genomic Sci.">
        <title>Complete genome sequence of Syntrophothermus lipocalidus type strain (TGB-C1).</title>
        <authorList>
            <person name="Djao O.D."/>
            <person name="Zhang X."/>
            <person name="Lucas S."/>
            <person name="Lapidus A."/>
            <person name="Del Rio T.G."/>
            <person name="Nolan M."/>
            <person name="Tice H."/>
            <person name="Cheng J.F."/>
            <person name="Han C."/>
            <person name="Tapia R."/>
            <person name="Goodwin L."/>
            <person name="Pitluck S."/>
            <person name="Liolios K."/>
            <person name="Ivanova N."/>
            <person name="Mavromatis K."/>
            <person name="Mikhailova N."/>
            <person name="Ovchinnikova G."/>
            <person name="Pati A."/>
            <person name="Brambilla E."/>
            <person name="Chen A."/>
            <person name="Palaniappan K."/>
            <person name="Land M."/>
            <person name="Hauser L."/>
            <person name="Chang Y.J."/>
            <person name="Jeffries C.D."/>
            <person name="Rohde M."/>
            <person name="Sikorski J."/>
            <person name="Spring S."/>
            <person name="Goker M."/>
            <person name="Detter J.C."/>
            <person name="Woyke T."/>
            <person name="Bristow J."/>
            <person name="Eisen J.A."/>
            <person name="Markowitz V."/>
            <person name="Hugenholtz P."/>
            <person name="Kyrpides N.C."/>
            <person name="Klenk H.P."/>
        </authorList>
    </citation>
    <scope>NUCLEOTIDE SEQUENCE [LARGE SCALE GENOMIC DNA]</scope>
    <source>
        <strain evidence="14">DSM 12680 / TGB-C1</strain>
    </source>
</reference>
<dbReference type="InterPro" id="IPR003593">
    <property type="entry name" value="AAA+_ATPase"/>
</dbReference>
<dbReference type="FunFam" id="1.10.8.60:FF:000013">
    <property type="entry name" value="DNA polymerase III subunit gamma/tau"/>
    <property type="match status" value="1"/>
</dbReference>
<dbReference type="GO" id="GO:0003887">
    <property type="term" value="F:DNA-directed DNA polymerase activity"/>
    <property type="evidence" value="ECO:0007669"/>
    <property type="project" value="UniProtKB-KW"/>
</dbReference>
<dbReference type="EMBL" id="CP002048">
    <property type="protein sequence ID" value="ADI00841.1"/>
    <property type="molecule type" value="Genomic_DNA"/>
</dbReference>
<gene>
    <name evidence="13" type="ordered locus">Slip_0034</name>
</gene>
<dbReference type="InterPro" id="IPR045085">
    <property type="entry name" value="HLD_clamp_pol_III_gamma_tau"/>
</dbReference>
<dbReference type="GO" id="GO:0005524">
    <property type="term" value="F:ATP binding"/>
    <property type="evidence" value="ECO:0007669"/>
    <property type="project" value="UniProtKB-KW"/>
</dbReference>
<dbReference type="KEGG" id="slp:Slip_0034"/>
<keyword evidence="4 13" id="KW-0548">Nucleotidyltransferase</keyword>
<evidence type="ECO:0000256" key="5">
    <source>
        <dbReference type="ARBA" id="ARBA00022705"/>
    </source>
</evidence>
<dbReference type="Proteomes" id="UP000000378">
    <property type="component" value="Chromosome"/>
</dbReference>
<keyword evidence="14" id="KW-1185">Reference proteome</keyword>
<dbReference type="AlphaFoldDB" id="D7CIH6"/>
<dbReference type="NCBIfam" id="TIGR02397">
    <property type="entry name" value="dnaX_nterm"/>
    <property type="match status" value="1"/>
</dbReference>
<sequence>MTFLSKVVCARGGIMAQLALYRSLRPQRFDEVVGQEQTVRALRNAVQQGRVSHAYLFCGPRGTGKTSVAKILAKAVNCVEPVDGEPCNRCASCVDIASGSFMDVIEIDAASNRGIDEIRDLREKVRMMPAQGKTKVYIIDEVHMLTTEAFNALLKTLEEPPESVVFVLATTEPQRIPATILSRCQRYNFRRLSQTEILERLKTVAQTQGIESEEKALEVIARRATGSMRDGLSILDQCLAYGLSSITYQDVLNVLGLVDDRFLSEFFGSIMEGDAGLVLTYIDQAVAAGKEALQFVREVADYLRDMLVLKAVGPGAELSRVVGDETLLELGRQAESLDTGLILEVLKRVMQLAGELRFSESPRFIMEVTFLELAGLLGSRDKEKVSASSAIAPVKKDSARIKGKEKIASTKGTEVPWAKVLERVRSKKVTTYALLAEARCLGLKDGLVLVGFKKGFKFHRERMEQKENKDILSNALEETLKQKVEVQFVMLGDNPEDDPLVRKAIEMFGQEMVEIKD</sequence>
<dbReference type="EC" id="2.7.7.7" evidence="2"/>
<dbReference type="GO" id="GO:0009360">
    <property type="term" value="C:DNA polymerase III complex"/>
    <property type="evidence" value="ECO:0007669"/>
    <property type="project" value="InterPro"/>
</dbReference>
<dbReference type="CDD" id="cd00009">
    <property type="entry name" value="AAA"/>
    <property type="match status" value="1"/>
</dbReference>
<dbReference type="InterPro" id="IPR050238">
    <property type="entry name" value="DNA_Rep/Repair_Clamp_Loader"/>
</dbReference>
<evidence type="ECO:0000256" key="10">
    <source>
        <dbReference type="ARBA" id="ARBA00022932"/>
    </source>
</evidence>
<evidence type="ECO:0000313" key="13">
    <source>
        <dbReference type="EMBL" id="ADI00841.1"/>
    </source>
</evidence>
<keyword evidence="6" id="KW-0479">Metal-binding</keyword>
<dbReference type="Pfam" id="PF20964">
    <property type="entry name" value="DnaX_C"/>
    <property type="match status" value="1"/>
</dbReference>
<evidence type="ECO:0000256" key="9">
    <source>
        <dbReference type="ARBA" id="ARBA00022840"/>
    </source>
</evidence>
<dbReference type="Pfam" id="PF13177">
    <property type="entry name" value="DNA_pol3_delta2"/>
    <property type="match status" value="1"/>
</dbReference>
<dbReference type="CDD" id="cd18137">
    <property type="entry name" value="HLD_clamp_pol_III_gamma_tau"/>
    <property type="match status" value="1"/>
</dbReference>
<dbReference type="SUPFAM" id="SSF48019">
    <property type="entry name" value="post-AAA+ oligomerization domain-like"/>
    <property type="match status" value="1"/>
</dbReference>
<evidence type="ECO:0000256" key="1">
    <source>
        <dbReference type="ARBA" id="ARBA00006360"/>
    </source>
</evidence>
<keyword evidence="9" id="KW-0067">ATP-binding</keyword>
<evidence type="ECO:0000256" key="7">
    <source>
        <dbReference type="ARBA" id="ARBA00022741"/>
    </source>
</evidence>
<keyword evidence="8" id="KW-0862">Zinc</keyword>
<keyword evidence="3 13" id="KW-0808">Transferase</keyword>
<evidence type="ECO:0000256" key="6">
    <source>
        <dbReference type="ARBA" id="ARBA00022723"/>
    </source>
</evidence>
<accession>D7CIH6</accession>
<dbReference type="GO" id="GO:0003677">
    <property type="term" value="F:DNA binding"/>
    <property type="evidence" value="ECO:0007669"/>
    <property type="project" value="InterPro"/>
</dbReference>
<dbReference type="GO" id="GO:0046872">
    <property type="term" value="F:metal ion binding"/>
    <property type="evidence" value="ECO:0007669"/>
    <property type="project" value="UniProtKB-KW"/>
</dbReference>
<dbReference type="Gene3D" id="1.20.272.10">
    <property type="match status" value="1"/>
</dbReference>
<dbReference type="InterPro" id="IPR022754">
    <property type="entry name" value="DNA_pol_III_gamma-3"/>
</dbReference>
<dbReference type="HOGENOM" id="CLU_006229_0_8_9"/>
<organism evidence="13 14">
    <name type="scientific">Syntrophothermus lipocalidus (strain DSM 12680 / TGB-C1)</name>
    <dbReference type="NCBI Taxonomy" id="643648"/>
    <lineage>
        <taxon>Bacteria</taxon>
        <taxon>Bacillati</taxon>
        <taxon>Bacillota</taxon>
        <taxon>Clostridia</taxon>
        <taxon>Eubacteriales</taxon>
        <taxon>Syntrophomonadaceae</taxon>
        <taxon>Syntrophothermus</taxon>
    </lineage>
</organism>
<name>D7CIH6_SYNLT</name>
<dbReference type="Pfam" id="PF22608">
    <property type="entry name" value="DNAX_ATPase_lid"/>
    <property type="match status" value="1"/>
</dbReference>
<comment type="catalytic activity">
    <reaction evidence="11">
        <text>DNA(n) + a 2'-deoxyribonucleoside 5'-triphosphate = DNA(n+1) + diphosphate</text>
        <dbReference type="Rhea" id="RHEA:22508"/>
        <dbReference type="Rhea" id="RHEA-COMP:17339"/>
        <dbReference type="Rhea" id="RHEA-COMP:17340"/>
        <dbReference type="ChEBI" id="CHEBI:33019"/>
        <dbReference type="ChEBI" id="CHEBI:61560"/>
        <dbReference type="ChEBI" id="CHEBI:173112"/>
        <dbReference type="EC" id="2.7.7.7"/>
    </reaction>
</comment>
<dbReference type="PRINTS" id="PR00300">
    <property type="entry name" value="CLPPROTEASEA"/>
</dbReference>
<dbReference type="Gene3D" id="1.10.8.60">
    <property type="match status" value="1"/>
</dbReference>
<keyword evidence="10" id="KW-0239">DNA-directed DNA polymerase</keyword>
<evidence type="ECO:0000256" key="3">
    <source>
        <dbReference type="ARBA" id="ARBA00022679"/>
    </source>
</evidence>
<comment type="similarity">
    <text evidence="1">Belongs to the DnaX/STICHEL family.</text>
</comment>
<evidence type="ECO:0000256" key="8">
    <source>
        <dbReference type="ARBA" id="ARBA00022833"/>
    </source>
</evidence>
<protein>
    <recommendedName>
        <fullName evidence="2">DNA-directed DNA polymerase</fullName>
        <ecNumber evidence="2">2.7.7.7</ecNumber>
    </recommendedName>
</protein>
<reference evidence="14" key="1">
    <citation type="journal article" date="2010" name="Stand. Genomic Sci.">
        <title>Complete genome sequence of Syntrophothermus lipocalidus type strain (TGB-C1T).</title>
        <authorList>
            <consortium name="US DOE Joint Genome Institute (JGI-PGF)"/>
            <person name="Djao O."/>
            <person name="Zhang X."/>
            <person name="Lucas S."/>
            <person name="Lapidus A."/>
            <person name="Glavina Del Rio T."/>
            <person name="Nolan M."/>
            <person name="Tice H."/>
            <person name="Cheng J."/>
            <person name="Han C."/>
            <person name="Tapia R."/>
            <person name="Goodwin L."/>
            <person name="Pitluck S."/>
            <person name="Liolios K."/>
            <person name="Ivanova N."/>
            <person name="Mavromatis K."/>
            <person name="Mikhailova N."/>
            <person name="Ovchinnikova G."/>
            <person name="Pati A."/>
            <person name="Brambilla E."/>
            <person name="Chen A."/>
            <person name="Palaniappan K."/>
            <person name="Land M."/>
            <person name="Hauser L."/>
            <person name="Chang Y."/>
            <person name="Jeffries C."/>
            <person name="Rohde M."/>
            <person name="Sikorski J."/>
            <person name="Spring S."/>
            <person name="Goker M."/>
            <person name="Detter J."/>
            <person name="Woyke T."/>
            <person name="Bristow J."/>
            <person name="Eisen J."/>
            <person name="Markowitz V."/>
            <person name="Hugenholtz P."/>
            <person name="Kyrpides N."/>
            <person name="Klenk H."/>
        </authorList>
    </citation>
    <scope>NUCLEOTIDE SEQUENCE [LARGE SCALE GENOMIC DNA]</scope>
    <source>
        <strain evidence="14">DSM 12680 / TGB-C1</strain>
    </source>
</reference>
<dbReference type="NCBIfam" id="NF004046">
    <property type="entry name" value="PRK05563.1"/>
    <property type="match status" value="1"/>
</dbReference>
<feature type="domain" description="AAA+ ATPase" evidence="12">
    <location>
        <begin position="51"/>
        <end position="192"/>
    </location>
</feature>
<dbReference type="InterPro" id="IPR027417">
    <property type="entry name" value="P-loop_NTPase"/>
</dbReference>
<evidence type="ECO:0000313" key="14">
    <source>
        <dbReference type="Proteomes" id="UP000000378"/>
    </source>
</evidence>
<dbReference type="GO" id="GO:0006261">
    <property type="term" value="P:DNA-templated DNA replication"/>
    <property type="evidence" value="ECO:0007669"/>
    <property type="project" value="TreeGrafter"/>
</dbReference>
<keyword evidence="5" id="KW-0235">DNA replication</keyword>
<dbReference type="SUPFAM" id="SSF52540">
    <property type="entry name" value="P-loop containing nucleoside triphosphate hydrolases"/>
    <property type="match status" value="1"/>
</dbReference>
<evidence type="ECO:0000256" key="2">
    <source>
        <dbReference type="ARBA" id="ARBA00012417"/>
    </source>
</evidence>
<evidence type="ECO:0000259" key="12">
    <source>
        <dbReference type="SMART" id="SM00382"/>
    </source>
</evidence>
<dbReference type="STRING" id="643648.Slip_0034"/>
<dbReference type="InterPro" id="IPR008921">
    <property type="entry name" value="DNA_pol3_clamp-load_cplx_C"/>
</dbReference>
<dbReference type="InterPro" id="IPR012763">
    <property type="entry name" value="DNA_pol_III_sug/sutau_N"/>
</dbReference>
<dbReference type="InterPro" id="IPR001270">
    <property type="entry name" value="ClpA/B"/>
</dbReference>
<dbReference type="Gene3D" id="3.40.50.300">
    <property type="entry name" value="P-loop containing nucleotide triphosphate hydrolases"/>
    <property type="match status" value="1"/>
</dbReference>
<evidence type="ECO:0000256" key="11">
    <source>
        <dbReference type="ARBA" id="ARBA00049244"/>
    </source>
</evidence>
<dbReference type="eggNOG" id="COG2812">
    <property type="taxonomic scope" value="Bacteria"/>
</dbReference>
<dbReference type="PANTHER" id="PTHR11669">
    <property type="entry name" value="REPLICATION FACTOR C / DNA POLYMERASE III GAMMA-TAU SUBUNIT"/>
    <property type="match status" value="1"/>
</dbReference>
<dbReference type="SMART" id="SM00382">
    <property type="entry name" value="AAA"/>
    <property type="match status" value="1"/>
</dbReference>
<dbReference type="FunFam" id="3.40.50.300:FF:000014">
    <property type="entry name" value="DNA polymerase III subunit gamma/tau"/>
    <property type="match status" value="1"/>
</dbReference>
<evidence type="ECO:0000256" key="4">
    <source>
        <dbReference type="ARBA" id="ARBA00022695"/>
    </source>
</evidence>
<dbReference type="InterPro" id="IPR048448">
    <property type="entry name" value="DnaX-like_C"/>
</dbReference>
<proteinExistence type="inferred from homology"/>